<keyword evidence="2" id="KW-1185">Reference proteome</keyword>
<reference evidence="1" key="1">
    <citation type="submission" date="2022-03" db="EMBL/GenBank/DDBJ databases">
        <authorList>
            <person name="Sayadi A."/>
        </authorList>
    </citation>
    <scope>NUCLEOTIDE SEQUENCE</scope>
</reference>
<proteinExistence type="predicted"/>
<accession>A0A9P0PZ29</accession>
<protein>
    <submittedName>
        <fullName evidence="1">Uncharacterized protein</fullName>
    </submittedName>
</protein>
<dbReference type="AlphaFoldDB" id="A0A9P0PZ29"/>
<comment type="caution">
    <text evidence="1">The sequence shown here is derived from an EMBL/GenBank/DDBJ whole genome shotgun (WGS) entry which is preliminary data.</text>
</comment>
<name>A0A9P0PZ29_ACAOB</name>
<gene>
    <name evidence="1" type="ORF">ACAOBT_LOCUS27950</name>
</gene>
<dbReference type="EMBL" id="CAKOFQ010007586">
    <property type="protein sequence ID" value="CAH2004367.1"/>
    <property type="molecule type" value="Genomic_DNA"/>
</dbReference>
<dbReference type="Proteomes" id="UP001152888">
    <property type="component" value="Unassembled WGS sequence"/>
</dbReference>
<evidence type="ECO:0000313" key="2">
    <source>
        <dbReference type="Proteomes" id="UP001152888"/>
    </source>
</evidence>
<sequence length="34" mass="3794">MTFTCYTRGGVGVSESFKGPLRTISPVRMETKWA</sequence>
<organism evidence="1 2">
    <name type="scientific">Acanthoscelides obtectus</name>
    <name type="common">Bean weevil</name>
    <name type="synonym">Bruchus obtectus</name>
    <dbReference type="NCBI Taxonomy" id="200917"/>
    <lineage>
        <taxon>Eukaryota</taxon>
        <taxon>Metazoa</taxon>
        <taxon>Ecdysozoa</taxon>
        <taxon>Arthropoda</taxon>
        <taxon>Hexapoda</taxon>
        <taxon>Insecta</taxon>
        <taxon>Pterygota</taxon>
        <taxon>Neoptera</taxon>
        <taxon>Endopterygota</taxon>
        <taxon>Coleoptera</taxon>
        <taxon>Polyphaga</taxon>
        <taxon>Cucujiformia</taxon>
        <taxon>Chrysomeloidea</taxon>
        <taxon>Chrysomelidae</taxon>
        <taxon>Bruchinae</taxon>
        <taxon>Bruchini</taxon>
        <taxon>Acanthoscelides</taxon>
    </lineage>
</organism>
<evidence type="ECO:0000313" key="1">
    <source>
        <dbReference type="EMBL" id="CAH2004367.1"/>
    </source>
</evidence>